<gene>
    <name evidence="8" type="ORF">ACA1_106280</name>
</gene>
<keyword evidence="4 7" id="KW-1133">Transmembrane helix</keyword>
<reference evidence="8 9" key="1">
    <citation type="journal article" date="2013" name="Genome Biol.">
        <title>Genome of Acanthamoeba castellanii highlights extensive lateral gene transfer and early evolution of tyrosine kinase signaling.</title>
        <authorList>
            <person name="Clarke M."/>
            <person name="Lohan A.J."/>
            <person name="Liu B."/>
            <person name="Lagkouvardos I."/>
            <person name="Roy S."/>
            <person name="Zafar N."/>
            <person name="Bertelli C."/>
            <person name="Schilde C."/>
            <person name="Kianianmomeni A."/>
            <person name="Burglin T.R."/>
            <person name="Frech C."/>
            <person name="Turcotte B."/>
            <person name="Kopec K.O."/>
            <person name="Synnott J.M."/>
            <person name="Choo C."/>
            <person name="Paponov I."/>
            <person name="Finkler A."/>
            <person name="Soon Heng Tan C."/>
            <person name="Hutchins A.P."/>
            <person name="Weinmeier T."/>
            <person name="Rattei T."/>
            <person name="Chu J.S."/>
            <person name="Gimenez G."/>
            <person name="Irimia M."/>
            <person name="Rigden D.J."/>
            <person name="Fitzpatrick D.A."/>
            <person name="Lorenzo-Morales J."/>
            <person name="Bateman A."/>
            <person name="Chiu C.H."/>
            <person name="Tang P."/>
            <person name="Hegemann P."/>
            <person name="Fromm H."/>
            <person name="Raoult D."/>
            <person name="Greub G."/>
            <person name="Miranda-Saavedra D."/>
            <person name="Chen N."/>
            <person name="Nash P."/>
            <person name="Ginger M.L."/>
            <person name="Horn M."/>
            <person name="Schaap P."/>
            <person name="Caler L."/>
            <person name="Loftus B."/>
        </authorList>
    </citation>
    <scope>NUCLEOTIDE SEQUENCE [LARGE SCALE GENOMIC DNA]</scope>
    <source>
        <strain evidence="8 9">Neff</strain>
    </source>
</reference>
<keyword evidence="9" id="KW-1185">Reference proteome</keyword>
<dbReference type="OrthoDB" id="284718at2759"/>
<dbReference type="VEuPathDB" id="AmoebaDB:ACA1_106280"/>
<dbReference type="EMBL" id="KB008060">
    <property type="protein sequence ID" value="ELR14287.1"/>
    <property type="molecule type" value="Genomic_DNA"/>
</dbReference>
<dbReference type="Proteomes" id="UP000011083">
    <property type="component" value="Unassembled WGS sequence"/>
</dbReference>
<evidence type="ECO:0000313" key="9">
    <source>
        <dbReference type="Proteomes" id="UP000011083"/>
    </source>
</evidence>
<dbReference type="GeneID" id="14914881"/>
<organism evidence="8 9">
    <name type="scientific">Acanthamoeba castellanii (strain ATCC 30010 / Neff)</name>
    <dbReference type="NCBI Taxonomy" id="1257118"/>
    <lineage>
        <taxon>Eukaryota</taxon>
        <taxon>Amoebozoa</taxon>
        <taxon>Discosea</taxon>
        <taxon>Longamoebia</taxon>
        <taxon>Centramoebida</taxon>
        <taxon>Acanthamoebidae</taxon>
        <taxon>Acanthamoeba</taxon>
    </lineage>
</organism>
<dbReference type="GO" id="GO:0044183">
    <property type="term" value="F:protein folding chaperone"/>
    <property type="evidence" value="ECO:0007669"/>
    <property type="project" value="InterPro"/>
</dbReference>
<dbReference type="PANTHER" id="PTHR13193:SF0">
    <property type="entry name" value="PAT COMPLEX SUBUNIT ASTERIX"/>
    <property type="match status" value="1"/>
</dbReference>
<evidence type="ECO:0000256" key="1">
    <source>
        <dbReference type="ARBA" id="ARBA00004370"/>
    </source>
</evidence>
<dbReference type="KEGG" id="acan:ACA1_106280"/>
<feature type="transmembrane region" description="Helical" evidence="7">
    <location>
        <begin position="83"/>
        <end position="100"/>
    </location>
</feature>
<sequence>MADAKKGGKKFNRESGDDPRRPALDKRFFIAPMEEDALGGYSQAATTAGLFLGLMGLLLKLLSSSSSFCVQPLTVAVVYKMRILAWGSLLAVVAGLANIPRAELDIKQILSSVMIAVMGLVMAYLSPQQPKASQ</sequence>
<evidence type="ECO:0000313" key="8">
    <source>
        <dbReference type="EMBL" id="ELR14287.1"/>
    </source>
</evidence>
<evidence type="ECO:0000256" key="3">
    <source>
        <dbReference type="ARBA" id="ARBA00022692"/>
    </source>
</evidence>
<evidence type="ECO:0000256" key="7">
    <source>
        <dbReference type="SAM" id="Phobius"/>
    </source>
</evidence>
<evidence type="ECO:0000256" key="6">
    <source>
        <dbReference type="SAM" id="MobiDB-lite"/>
    </source>
</evidence>
<dbReference type="InterPro" id="IPR005351">
    <property type="entry name" value="ASTER"/>
</dbReference>
<dbReference type="GO" id="GO:0045048">
    <property type="term" value="P:protein insertion into ER membrane"/>
    <property type="evidence" value="ECO:0007669"/>
    <property type="project" value="InterPro"/>
</dbReference>
<evidence type="ECO:0000256" key="4">
    <source>
        <dbReference type="ARBA" id="ARBA00022989"/>
    </source>
</evidence>
<feature type="transmembrane region" description="Helical" evidence="7">
    <location>
        <begin position="106"/>
        <end position="125"/>
    </location>
</feature>
<proteinExistence type="inferred from homology"/>
<dbReference type="STRING" id="1257118.L8GMT0"/>
<dbReference type="PANTHER" id="PTHR13193">
    <property type="entry name" value="CGI-140"/>
    <property type="match status" value="1"/>
</dbReference>
<comment type="subcellular location">
    <subcellularLocation>
        <location evidence="1">Membrane</location>
    </subcellularLocation>
</comment>
<dbReference type="RefSeq" id="XP_004336300.1">
    <property type="nucleotide sequence ID" value="XM_004336252.1"/>
</dbReference>
<dbReference type="AlphaFoldDB" id="L8GMT0"/>
<protein>
    <submittedName>
        <fullName evidence="8">Uncharacterized protein</fullName>
    </submittedName>
</protein>
<evidence type="ECO:0000256" key="5">
    <source>
        <dbReference type="ARBA" id="ARBA00023136"/>
    </source>
</evidence>
<keyword evidence="5 7" id="KW-0472">Membrane</keyword>
<dbReference type="Pfam" id="PF03669">
    <property type="entry name" value="ASTER"/>
    <property type="match status" value="1"/>
</dbReference>
<feature type="region of interest" description="Disordered" evidence="6">
    <location>
        <begin position="1"/>
        <end position="22"/>
    </location>
</feature>
<feature type="transmembrane region" description="Helical" evidence="7">
    <location>
        <begin position="41"/>
        <end position="62"/>
    </location>
</feature>
<comment type="similarity">
    <text evidence="2">Belongs to the Asterix family.</text>
</comment>
<accession>L8GMT0</accession>
<dbReference type="GO" id="GO:0005789">
    <property type="term" value="C:endoplasmic reticulum membrane"/>
    <property type="evidence" value="ECO:0007669"/>
    <property type="project" value="InterPro"/>
</dbReference>
<name>L8GMT0_ACACF</name>
<keyword evidence="3 7" id="KW-0812">Transmembrane</keyword>
<evidence type="ECO:0000256" key="2">
    <source>
        <dbReference type="ARBA" id="ARBA00009066"/>
    </source>
</evidence>